<keyword evidence="5 10" id="KW-1133">Transmembrane helix</keyword>
<evidence type="ECO:0000256" key="3">
    <source>
        <dbReference type="ARBA" id="ARBA00022692"/>
    </source>
</evidence>
<dbReference type="GO" id="GO:0008289">
    <property type="term" value="F:lipid binding"/>
    <property type="evidence" value="ECO:0007669"/>
    <property type="project" value="UniProtKB-KW"/>
</dbReference>
<organism evidence="12 13">
    <name type="scientific">Dictyostelium firmibasis</name>
    <dbReference type="NCBI Taxonomy" id="79012"/>
    <lineage>
        <taxon>Eukaryota</taxon>
        <taxon>Amoebozoa</taxon>
        <taxon>Evosea</taxon>
        <taxon>Eumycetozoa</taxon>
        <taxon>Dictyostelia</taxon>
        <taxon>Dictyosteliales</taxon>
        <taxon>Dictyosteliaceae</taxon>
        <taxon>Dictyostelium</taxon>
    </lineage>
</organism>
<evidence type="ECO:0000256" key="10">
    <source>
        <dbReference type="SAM" id="Phobius"/>
    </source>
</evidence>
<sequence>MFINIFSFLFGVFSTIVCAIYLFIRLLETLDTKTEKEYLEMLKETEAEKKLMKLDTSRYNSEKRGKVYIKLPDSTTNIPEKHYCVLKNNMLFLFNNPNDVSAVNVICFDGCSVSIVRNKVGSSKYNKKNCISVMQPERDLLYHSKILHFYFDCGKDLETWYWFVKEASSMTVKKTQLEDQEEKICKKFFEDLPARLNIPQSCRVGTIPEQTQPSVSNNVNSNNSSNNITNSSTFDAPSSATSSINSTASSLSSFAINKFKSKTSPPSSEEQSVLRDRSASKSSSTNSAFSNEMIDSQINTLIDDINDSNSNSNNGGNSGFAKNGTIHLSSNQFMSQNVNSTIPTQIQPVQSRYDWFNVALARVFFNFYASETLLGFAAEKITKKINKLKKPSILKSITLQNLDFGPNIPVLNDAKLLYLTPQGEFVSNNYINNNDNNNNNNKTIVSLSSNQFILISFVLFIIYKSADIAITYHGGFTLTIKIEVMISFRNHSVTIPFVISVLIKSLQGRLNVQCLPTPTKRLWIGFYEEPECELSIDTSIGQSKTGYFTNMPKLAKIIVNKLKAEVFEMMVLPNMDDFPLPHPKGHKNPPPIPQPTL</sequence>
<gene>
    <name evidence="12" type="ORF">RB653_010575</name>
</gene>
<dbReference type="SUPFAM" id="SSF50729">
    <property type="entry name" value="PH domain-like"/>
    <property type="match status" value="1"/>
</dbReference>
<feature type="region of interest" description="Disordered" evidence="9">
    <location>
        <begin position="207"/>
        <end position="240"/>
    </location>
</feature>
<evidence type="ECO:0000256" key="1">
    <source>
        <dbReference type="ARBA" id="ARBA00004586"/>
    </source>
</evidence>
<dbReference type="InterPro" id="IPR011993">
    <property type="entry name" value="PH-like_dom_sf"/>
</dbReference>
<keyword evidence="8 10" id="KW-0472">Membrane</keyword>
<feature type="compositionally biased region" description="Polar residues" evidence="9">
    <location>
        <begin position="262"/>
        <end position="271"/>
    </location>
</feature>
<keyword evidence="13" id="KW-1185">Reference proteome</keyword>
<proteinExistence type="predicted"/>
<evidence type="ECO:0000313" key="13">
    <source>
        <dbReference type="Proteomes" id="UP001344447"/>
    </source>
</evidence>
<keyword evidence="6" id="KW-0445">Lipid transport</keyword>
<dbReference type="PANTHER" id="PTHR13466">
    <property type="entry name" value="TEX2 PROTEIN-RELATED"/>
    <property type="match status" value="1"/>
</dbReference>
<reference evidence="12 13" key="1">
    <citation type="submission" date="2023-11" db="EMBL/GenBank/DDBJ databases">
        <title>Dfirmibasis_genome.</title>
        <authorList>
            <person name="Edelbroek B."/>
            <person name="Kjellin J."/>
            <person name="Jerlstrom-Hultqvist J."/>
            <person name="Soderbom F."/>
        </authorList>
    </citation>
    <scope>NUCLEOTIDE SEQUENCE [LARGE SCALE GENOMIC DNA]</scope>
    <source>
        <strain evidence="12 13">TNS-C-14</strain>
    </source>
</reference>
<evidence type="ECO:0000256" key="7">
    <source>
        <dbReference type="ARBA" id="ARBA00023121"/>
    </source>
</evidence>
<keyword evidence="2" id="KW-0813">Transport</keyword>
<evidence type="ECO:0000256" key="9">
    <source>
        <dbReference type="SAM" id="MobiDB-lite"/>
    </source>
</evidence>
<keyword evidence="3 10" id="KW-0812">Transmembrane</keyword>
<keyword evidence="7" id="KW-0446">Lipid-binding</keyword>
<evidence type="ECO:0000256" key="5">
    <source>
        <dbReference type="ARBA" id="ARBA00022989"/>
    </source>
</evidence>
<evidence type="ECO:0000313" key="12">
    <source>
        <dbReference type="EMBL" id="KAK5575317.1"/>
    </source>
</evidence>
<evidence type="ECO:0000256" key="6">
    <source>
        <dbReference type="ARBA" id="ARBA00023055"/>
    </source>
</evidence>
<dbReference type="Gene3D" id="2.30.29.30">
    <property type="entry name" value="Pleckstrin-homology domain (PH domain)/Phosphotyrosine-binding domain (PTB)"/>
    <property type="match status" value="1"/>
</dbReference>
<name>A0AAN7YTR5_9MYCE</name>
<evidence type="ECO:0000256" key="4">
    <source>
        <dbReference type="ARBA" id="ARBA00022824"/>
    </source>
</evidence>
<dbReference type="InterPro" id="IPR001849">
    <property type="entry name" value="PH_domain"/>
</dbReference>
<feature type="transmembrane region" description="Helical" evidence="10">
    <location>
        <begin position="6"/>
        <end position="24"/>
    </location>
</feature>
<dbReference type="Proteomes" id="UP001344447">
    <property type="component" value="Unassembled WGS sequence"/>
</dbReference>
<dbReference type="InterPro" id="IPR031468">
    <property type="entry name" value="SMP_LBD"/>
</dbReference>
<evidence type="ECO:0000256" key="8">
    <source>
        <dbReference type="ARBA" id="ARBA00023136"/>
    </source>
</evidence>
<dbReference type="GO" id="GO:0005789">
    <property type="term" value="C:endoplasmic reticulum membrane"/>
    <property type="evidence" value="ECO:0007669"/>
    <property type="project" value="UniProtKB-SubCell"/>
</dbReference>
<evidence type="ECO:0000259" key="11">
    <source>
        <dbReference type="PROSITE" id="PS51847"/>
    </source>
</evidence>
<keyword evidence="4" id="KW-0256">Endoplasmic reticulum</keyword>
<dbReference type="AlphaFoldDB" id="A0AAN7YTR5"/>
<dbReference type="SMART" id="SM00233">
    <property type="entry name" value="PH"/>
    <property type="match status" value="1"/>
</dbReference>
<dbReference type="GO" id="GO:0006869">
    <property type="term" value="P:lipid transport"/>
    <property type="evidence" value="ECO:0007669"/>
    <property type="project" value="UniProtKB-KW"/>
</dbReference>
<dbReference type="PANTHER" id="PTHR13466:SF0">
    <property type="entry name" value="SMP-LTD DOMAIN-CONTAINING PROTEIN"/>
    <property type="match status" value="1"/>
</dbReference>
<dbReference type="PROSITE" id="PS51847">
    <property type="entry name" value="SMP"/>
    <property type="match status" value="1"/>
</dbReference>
<comment type="caution">
    <text evidence="12">The sequence shown here is derived from an EMBL/GenBank/DDBJ whole genome shotgun (WGS) entry which is preliminary data.</text>
</comment>
<accession>A0AAN7YTR5</accession>
<feature type="compositionally biased region" description="Low complexity" evidence="9">
    <location>
        <begin position="280"/>
        <end position="289"/>
    </location>
</feature>
<comment type="subcellular location">
    <subcellularLocation>
        <location evidence="1">Endoplasmic reticulum membrane</location>
    </subcellularLocation>
</comment>
<evidence type="ECO:0000256" key="2">
    <source>
        <dbReference type="ARBA" id="ARBA00022448"/>
    </source>
</evidence>
<feature type="compositionally biased region" description="Low complexity" evidence="9">
    <location>
        <begin position="214"/>
        <end position="240"/>
    </location>
</feature>
<feature type="domain" description="SMP-LTD" evidence="11">
    <location>
        <begin position="349"/>
        <end position="581"/>
    </location>
</feature>
<dbReference type="CDD" id="cd21675">
    <property type="entry name" value="SMP_TEX2"/>
    <property type="match status" value="1"/>
</dbReference>
<dbReference type="EMBL" id="JAVFKY010000006">
    <property type="protein sequence ID" value="KAK5575317.1"/>
    <property type="molecule type" value="Genomic_DNA"/>
</dbReference>
<protein>
    <recommendedName>
        <fullName evidence="11">SMP-LTD domain-containing protein</fullName>
    </recommendedName>
</protein>
<feature type="region of interest" description="Disordered" evidence="9">
    <location>
        <begin position="260"/>
        <end position="289"/>
    </location>
</feature>